<proteinExistence type="predicted"/>
<dbReference type="EMBL" id="MKIP01000037">
    <property type="protein sequence ID" value="OLP60348.1"/>
    <property type="molecule type" value="Genomic_DNA"/>
</dbReference>
<organism evidence="2 3">
    <name type="scientific">Xaviernesmea oryzae</name>
    <dbReference type="NCBI Taxonomy" id="464029"/>
    <lineage>
        <taxon>Bacteria</taxon>
        <taxon>Pseudomonadati</taxon>
        <taxon>Pseudomonadota</taxon>
        <taxon>Alphaproteobacteria</taxon>
        <taxon>Hyphomicrobiales</taxon>
        <taxon>Rhizobiaceae</taxon>
        <taxon>Rhizobium/Agrobacterium group</taxon>
        <taxon>Xaviernesmea</taxon>
    </lineage>
</organism>
<sequence>MSAAPALTRPLARDPGMAPLVAGERVILRPLRLADADAIGLSLADAQVARMLAHVPVPYFRQDALDWLVCATSGMLPGWLFAVTMADDVLIGVVSIVPRDGAWTIEYWVNRFYWRKGFGRMAVSAALDRFFQRMPDARVLSRVPADDAPALKLQAGLGFTVSGCDERFLEARGRMVMMIESRIDAASLRRA</sequence>
<dbReference type="PANTHER" id="PTHR43328">
    <property type="entry name" value="ACETYLTRANSFERASE-RELATED"/>
    <property type="match status" value="1"/>
</dbReference>
<dbReference type="RefSeq" id="WP_075627366.1">
    <property type="nucleotide sequence ID" value="NZ_FOAM01000001.1"/>
</dbReference>
<comment type="caution">
    <text evidence="2">The sequence shown here is derived from an EMBL/GenBank/DDBJ whole genome shotgun (WGS) entry which is preliminary data.</text>
</comment>
<dbReference type="Pfam" id="PF13302">
    <property type="entry name" value="Acetyltransf_3"/>
    <property type="match status" value="1"/>
</dbReference>
<reference evidence="2 3" key="1">
    <citation type="submission" date="2016-09" db="EMBL/GenBank/DDBJ databases">
        <title>Rhizobium sp. nov., a novel species isolated from the rice rhizosphere.</title>
        <authorList>
            <person name="Zhao J."/>
            <person name="Zhang X."/>
        </authorList>
    </citation>
    <scope>NUCLEOTIDE SEQUENCE [LARGE SCALE GENOMIC DNA]</scope>
    <source>
        <strain evidence="2 3">1.7048</strain>
    </source>
</reference>
<dbReference type="PROSITE" id="PS51186">
    <property type="entry name" value="GNAT"/>
    <property type="match status" value="1"/>
</dbReference>
<accession>A0A1Q9AY20</accession>
<evidence type="ECO:0000313" key="2">
    <source>
        <dbReference type="EMBL" id="OLP60348.1"/>
    </source>
</evidence>
<protein>
    <recommendedName>
        <fullName evidence="1">N-acetyltransferase domain-containing protein</fullName>
    </recommendedName>
</protein>
<dbReference type="SUPFAM" id="SSF55729">
    <property type="entry name" value="Acyl-CoA N-acyltransferases (Nat)"/>
    <property type="match status" value="1"/>
</dbReference>
<name>A0A1Q9AY20_9HYPH</name>
<evidence type="ECO:0000313" key="3">
    <source>
        <dbReference type="Proteomes" id="UP000186364"/>
    </source>
</evidence>
<dbReference type="Gene3D" id="3.40.630.30">
    <property type="match status" value="1"/>
</dbReference>
<dbReference type="PANTHER" id="PTHR43328:SF1">
    <property type="entry name" value="N-ACETYLTRANSFERASE DOMAIN-CONTAINING PROTEIN"/>
    <property type="match status" value="1"/>
</dbReference>
<feature type="domain" description="N-acetyltransferase" evidence="1">
    <location>
        <begin position="26"/>
        <end position="180"/>
    </location>
</feature>
<gene>
    <name evidence="2" type="ORF">BJF93_15440</name>
</gene>
<keyword evidence="3" id="KW-1185">Reference proteome</keyword>
<dbReference type="Proteomes" id="UP000186364">
    <property type="component" value="Unassembled WGS sequence"/>
</dbReference>
<dbReference type="InterPro" id="IPR016181">
    <property type="entry name" value="Acyl_CoA_acyltransferase"/>
</dbReference>
<dbReference type="InterPro" id="IPR000182">
    <property type="entry name" value="GNAT_dom"/>
</dbReference>
<dbReference type="AlphaFoldDB" id="A0A1Q9AY20"/>
<dbReference type="GO" id="GO:0016747">
    <property type="term" value="F:acyltransferase activity, transferring groups other than amino-acyl groups"/>
    <property type="evidence" value="ECO:0007669"/>
    <property type="project" value="InterPro"/>
</dbReference>
<evidence type="ECO:0000259" key="1">
    <source>
        <dbReference type="PROSITE" id="PS51186"/>
    </source>
</evidence>